<gene>
    <name evidence="8" type="ORF">NX784_22875</name>
</gene>
<comment type="caution">
    <text evidence="8">The sequence shown here is derived from an EMBL/GenBank/DDBJ whole genome shotgun (WGS) entry which is preliminary data.</text>
</comment>
<evidence type="ECO:0000313" key="8">
    <source>
        <dbReference type="EMBL" id="MCS0584440.1"/>
    </source>
</evidence>
<evidence type="ECO:0000256" key="5">
    <source>
        <dbReference type="ARBA" id="ARBA00023002"/>
    </source>
</evidence>
<evidence type="ECO:0000259" key="7">
    <source>
        <dbReference type="Pfam" id="PF05199"/>
    </source>
</evidence>
<dbReference type="RefSeq" id="WP_258818993.1">
    <property type="nucleotide sequence ID" value="NZ_JANUGW010000021.1"/>
</dbReference>
<comment type="similarity">
    <text evidence="2">Belongs to the GMC oxidoreductase family.</text>
</comment>
<dbReference type="InterPro" id="IPR036188">
    <property type="entry name" value="FAD/NAD-bd_sf"/>
</dbReference>
<name>A0ABT1ZX50_9BURK</name>
<evidence type="ECO:0000256" key="1">
    <source>
        <dbReference type="ARBA" id="ARBA00001974"/>
    </source>
</evidence>
<proteinExistence type="inferred from homology"/>
<dbReference type="InterPro" id="IPR051473">
    <property type="entry name" value="P2Ox-like"/>
</dbReference>
<dbReference type="Pfam" id="PF00732">
    <property type="entry name" value="GMC_oxred_N"/>
    <property type="match status" value="1"/>
</dbReference>
<dbReference type="PANTHER" id="PTHR42784:SF1">
    <property type="entry name" value="PYRANOSE 2-OXIDASE"/>
    <property type="match status" value="1"/>
</dbReference>
<keyword evidence="5" id="KW-0560">Oxidoreductase</keyword>
<evidence type="ECO:0000256" key="2">
    <source>
        <dbReference type="ARBA" id="ARBA00010790"/>
    </source>
</evidence>
<dbReference type="Pfam" id="PF05199">
    <property type="entry name" value="GMC_oxred_C"/>
    <property type="match status" value="1"/>
</dbReference>
<evidence type="ECO:0000259" key="6">
    <source>
        <dbReference type="Pfam" id="PF00732"/>
    </source>
</evidence>
<dbReference type="Gene3D" id="3.50.50.60">
    <property type="entry name" value="FAD/NAD(P)-binding domain"/>
    <property type="match status" value="2"/>
</dbReference>
<evidence type="ECO:0000313" key="9">
    <source>
        <dbReference type="Proteomes" id="UP001204151"/>
    </source>
</evidence>
<organism evidence="8 9">
    <name type="scientific">Massilia pinisoli</name>
    <dbReference type="NCBI Taxonomy" id="1772194"/>
    <lineage>
        <taxon>Bacteria</taxon>
        <taxon>Pseudomonadati</taxon>
        <taxon>Pseudomonadota</taxon>
        <taxon>Betaproteobacteria</taxon>
        <taxon>Burkholderiales</taxon>
        <taxon>Oxalobacteraceae</taxon>
        <taxon>Telluria group</taxon>
        <taxon>Massilia</taxon>
    </lineage>
</organism>
<keyword evidence="9" id="KW-1185">Reference proteome</keyword>
<accession>A0ABT1ZX50</accession>
<comment type="cofactor">
    <cofactor evidence="1">
        <name>FAD</name>
        <dbReference type="ChEBI" id="CHEBI:57692"/>
    </cofactor>
</comment>
<dbReference type="EMBL" id="JANUGW010000021">
    <property type="protein sequence ID" value="MCS0584440.1"/>
    <property type="molecule type" value="Genomic_DNA"/>
</dbReference>
<keyword evidence="4" id="KW-0274">FAD</keyword>
<sequence length="540" mass="59120">MSESLDIDQNWDAIVVGTGMGGATLGLALARAGRRVLFLEKGSAHPDLVGRYAEEDFPAPEAPQTAHRSILARAGRYADEIVDRSGPRTQRFVPFIGAGAGGSTALYGMALERFFPSDFAAQDHYQAPRGADLPPRWPVGYDELAPYYDKAEQLFRVRGTADPLRADGQREHLLPSPPLTPASKELYGFFEQRGLHPYRLPLACEFVEGCSGCQGYLCSRACKNDAGKICLEPAVRDHGARLLDDCAVVALEADAHRVTGVVCERGGHRFTVRAPIVVLAAGALETPRILLDSVSDAWPHGLANASGLVGKYLMRHHIDLYLIEPKLEGEFNNRQKELAFNDFYVVDGQKLGSVQSFGRLPPPATLAASVADDLRQGPLPWVAPLFKLAQPFVTPVLDGLVHRRMILAATLEDFPYADNRVEPAHDDARGARLAIEYRVRDADRARIEAFRARMREVLAGYRFKLIKQAENNQRIAHVCGTCRFGDDPARSVLDRNNRAHGLANLYVVDSSFFPSSGGTNPSLTIAANALRVADHLLARA</sequence>
<dbReference type="InterPro" id="IPR007867">
    <property type="entry name" value="GMC_OxRtase_C"/>
</dbReference>
<protein>
    <submittedName>
        <fullName evidence="8">GMC family oxidoreductase</fullName>
    </submittedName>
</protein>
<dbReference type="Proteomes" id="UP001204151">
    <property type="component" value="Unassembled WGS sequence"/>
</dbReference>
<feature type="domain" description="Glucose-methanol-choline oxidoreductase C-terminal" evidence="7">
    <location>
        <begin position="415"/>
        <end position="529"/>
    </location>
</feature>
<dbReference type="InterPro" id="IPR000172">
    <property type="entry name" value="GMC_OxRdtase_N"/>
</dbReference>
<dbReference type="PANTHER" id="PTHR42784">
    <property type="entry name" value="PYRANOSE 2-OXIDASE"/>
    <property type="match status" value="1"/>
</dbReference>
<feature type="domain" description="Glucose-methanol-choline oxidoreductase N-terminal" evidence="6">
    <location>
        <begin position="12"/>
        <end position="316"/>
    </location>
</feature>
<keyword evidence="3" id="KW-0285">Flavoprotein</keyword>
<evidence type="ECO:0000256" key="4">
    <source>
        <dbReference type="ARBA" id="ARBA00022827"/>
    </source>
</evidence>
<dbReference type="SUPFAM" id="SSF51905">
    <property type="entry name" value="FAD/NAD(P)-binding domain"/>
    <property type="match status" value="1"/>
</dbReference>
<reference evidence="8 9" key="1">
    <citation type="submission" date="2022-08" db="EMBL/GenBank/DDBJ databases">
        <title>Reclassification of Massilia species as members of the genera Telluria, Duganella, Pseudoduganella, Mokoshia gen. nov. and Zemynaea gen. nov. using orthogonal and non-orthogonal genome-based approaches.</title>
        <authorList>
            <person name="Bowman J.P."/>
        </authorList>
    </citation>
    <scope>NUCLEOTIDE SEQUENCE [LARGE SCALE GENOMIC DNA]</scope>
    <source>
        <strain evidence="8 9">JCM 31316</strain>
    </source>
</reference>
<evidence type="ECO:0000256" key="3">
    <source>
        <dbReference type="ARBA" id="ARBA00022630"/>
    </source>
</evidence>